<evidence type="ECO:0000256" key="3">
    <source>
        <dbReference type="ARBA" id="ARBA00023163"/>
    </source>
</evidence>
<feature type="compositionally biased region" description="Polar residues" evidence="6">
    <location>
        <begin position="651"/>
        <end position="665"/>
    </location>
</feature>
<dbReference type="SMART" id="SM01014">
    <property type="entry name" value="ARID"/>
    <property type="match status" value="1"/>
</dbReference>
<keyword evidence="5" id="KW-0863">Zinc-finger</keyword>
<dbReference type="PANTHER" id="PTHR22970:SF14">
    <property type="entry name" value="AT-RICH INTERACTIVE DOMAIN-CONTAINING PROTEIN 2"/>
    <property type="match status" value="1"/>
</dbReference>
<dbReference type="EMBL" id="APAU02000031">
    <property type="protein sequence ID" value="EUB60365.1"/>
    <property type="molecule type" value="Genomic_DNA"/>
</dbReference>
<dbReference type="GeneID" id="36340462"/>
<evidence type="ECO:0000256" key="5">
    <source>
        <dbReference type="PROSITE-ProRule" id="PRU00042"/>
    </source>
</evidence>
<dbReference type="InterPro" id="IPR003150">
    <property type="entry name" value="DNA-bd_RFX"/>
</dbReference>
<dbReference type="InterPro" id="IPR001606">
    <property type="entry name" value="ARID_dom"/>
</dbReference>
<keyword evidence="1" id="KW-0156">Chromatin regulator</keyword>
<keyword evidence="4" id="KW-0539">Nucleus</keyword>
<dbReference type="GO" id="GO:0006355">
    <property type="term" value="P:regulation of DNA-templated transcription"/>
    <property type="evidence" value="ECO:0007669"/>
    <property type="project" value="InterPro"/>
</dbReference>
<keyword evidence="5" id="KW-0479">Metal-binding</keyword>
<dbReference type="Gene3D" id="1.10.150.60">
    <property type="entry name" value="ARID DNA-binding domain"/>
    <property type="match status" value="1"/>
</dbReference>
<feature type="region of interest" description="Disordered" evidence="6">
    <location>
        <begin position="820"/>
        <end position="843"/>
    </location>
</feature>
<comment type="caution">
    <text evidence="10">The sequence shown here is derived from an EMBL/GenBank/DDBJ whole genome shotgun (WGS) entry which is preliminary data.</text>
</comment>
<dbReference type="InterPro" id="IPR036431">
    <property type="entry name" value="ARID_dom_sf"/>
</dbReference>
<dbReference type="InterPro" id="IPR013087">
    <property type="entry name" value="Znf_C2H2_type"/>
</dbReference>
<evidence type="ECO:0000256" key="6">
    <source>
        <dbReference type="SAM" id="MobiDB-lite"/>
    </source>
</evidence>
<dbReference type="GO" id="GO:0008270">
    <property type="term" value="F:zinc ion binding"/>
    <property type="evidence" value="ECO:0007669"/>
    <property type="project" value="UniProtKB-KW"/>
</dbReference>
<dbReference type="PROSITE" id="PS00028">
    <property type="entry name" value="ZINC_FINGER_C2H2_1"/>
    <property type="match status" value="1"/>
</dbReference>
<evidence type="ECO:0000259" key="8">
    <source>
        <dbReference type="PROSITE" id="PS51011"/>
    </source>
</evidence>
<evidence type="ECO:0000259" key="7">
    <source>
        <dbReference type="PROSITE" id="PS50157"/>
    </source>
</evidence>
<evidence type="ECO:0000259" key="9">
    <source>
        <dbReference type="PROSITE" id="PS51526"/>
    </source>
</evidence>
<proteinExistence type="predicted"/>
<feature type="domain" description="RFX-type winged-helix" evidence="9">
    <location>
        <begin position="718"/>
        <end position="798"/>
    </location>
</feature>
<dbReference type="KEGG" id="egl:EGR_04747"/>
<organism evidence="10 11">
    <name type="scientific">Echinococcus granulosus</name>
    <name type="common">Hydatid tapeworm</name>
    <dbReference type="NCBI Taxonomy" id="6210"/>
    <lineage>
        <taxon>Eukaryota</taxon>
        <taxon>Metazoa</taxon>
        <taxon>Spiralia</taxon>
        <taxon>Lophotrochozoa</taxon>
        <taxon>Platyhelminthes</taxon>
        <taxon>Cestoda</taxon>
        <taxon>Eucestoda</taxon>
        <taxon>Cyclophyllidea</taxon>
        <taxon>Taeniidae</taxon>
        <taxon>Echinococcus</taxon>
        <taxon>Echinococcus granulosus group</taxon>
    </lineage>
</organism>
<dbReference type="PROSITE" id="PS50157">
    <property type="entry name" value="ZINC_FINGER_C2H2_2"/>
    <property type="match status" value="1"/>
</dbReference>
<dbReference type="SMART" id="SM00501">
    <property type="entry name" value="BRIGHT"/>
    <property type="match status" value="1"/>
</dbReference>
<evidence type="ECO:0000313" key="11">
    <source>
        <dbReference type="Proteomes" id="UP000019149"/>
    </source>
</evidence>
<dbReference type="RefSeq" id="XP_024351561.1">
    <property type="nucleotide sequence ID" value="XM_024493996.1"/>
</dbReference>
<dbReference type="PROSITE" id="PS51526">
    <property type="entry name" value="RFX_DBD"/>
    <property type="match status" value="1"/>
</dbReference>
<dbReference type="CDD" id="cd16100">
    <property type="entry name" value="ARID"/>
    <property type="match status" value="1"/>
</dbReference>
<dbReference type="OrthoDB" id="338531at2759"/>
<dbReference type="OMA" id="VKDIMMC"/>
<evidence type="ECO:0000256" key="1">
    <source>
        <dbReference type="ARBA" id="ARBA00022853"/>
    </source>
</evidence>
<keyword evidence="3" id="KW-0804">Transcription</keyword>
<evidence type="ECO:0000256" key="2">
    <source>
        <dbReference type="ARBA" id="ARBA00023015"/>
    </source>
</evidence>
<dbReference type="InterPro" id="IPR052406">
    <property type="entry name" value="Chromatin_Remodeling_Comp"/>
</dbReference>
<reference evidence="10 11" key="1">
    <citation type="journal article" date="2013" name="Nat. Genet.">
        <title>The genome of the hydatid tapeworm Echinococcus granulosus.</title>
        <authorList>
            <person name="Zheng H."/>
            <person name="Zhang W."/>
            <person name="Zhang L."/>
            <person name="Zhang Z."/>
            <person name="Li J."/>
            <person name="Lu G."/>
            <person name="Zhu Y."/>
            <person name="Wang Y."/>
            <person name="Huang Y."/>
            <person name="Liu J."/>
            <person name="Kang H."/>
            <person name="Chen J."/>
            <person name="Wang L."/>
            <person name="Chen A."/>
            <person name="Yu S."/>
            <person name="Gao Z."/>
            <person name="Jin L."/>
            <person name="Gu W."/>
            <person name="Wang Z."/>
            <person name="Zhao L."/>
            <person name="Shi B."/>
            <person name="Wen H."/>
            <person name="Lin R."/>
            <person name="Jones M.K."/>
            <person name="Brejova B."/>
            <person name="Vinar T."/>
            <person name="Zhao G."/>
            <person name="McManus D.P."/>
            <person name="Chen Z."/>
            <person name="Zhou Y."/>
            <person name="Wang S."/>
        </authorList>
    </citation>
    <scope>NUCLEOTIDE SEQUENCE [LARGE SCALE GENOMIC DNA]</scope>
</reference>
<dbReference type="Pfam" id="PF02257">
    <property type="entry name" value="RFX_DNA_binding"/>
    <property type="match status" value="1"/>
</dbReference>
<feature type="compositionally biased region" description="Low complexity" evidence="6">
    <location>
        <begin position="671"/>
        <end position="699"/>
    </location>
</feature>
<dbReference type="Proteomes" id="UP000019149">
    <property type="component" value="Unassembled WGS sequence"/>
</dbReference>
<dbReference type="GO" id="GO:0003677">
    <property type="term" value="F:DNA binding"/>
    <property type="evidence" value="ECO:0007669"/>
    <property type="project" value="InterPro"/>
</dbReference>
<feature type="domain" description="C2H2-type" evidence="7">
    <location>
        <begin position="1126"/>
        <end position="1151"/>
    </location>
</feature>
<evidence type="ECO:0000313" key="10">
    <source>
        <dbReference type="EMBL" id="EUB60365.1"/>
    </source>
</evidence>
<accession>W6UFW8</accession>
<name>W6UFW8_ECHGR</name>
<dbReference type="Gene3D" id="3.30.160.60">
    <property type="entry name" value="Classic Zinc Finger"/>
    <property type="match status" value="1"/>
</dbReference>
<keyword evidence="5" id="KW-0862">Zinc</keyword>
<dbReference type="SUPFAM" id="SSF46774">
    <property type="entry name" value="ARID-like"/>
    <property type="match status" value="1"/>
</dbReference>
<gene>
    <name evidence="10" type="ORF">EGR_04747</name>
</gene>
<feature type="compositionally biased region" description="Polar residues" evidence="6">
    <location>
        <begin position="820"/>
        <end position="838"/>
    </location>
</feature>
<dbReference type="GO" id="GO:0006325">
    <property type="term" value="P:chromatin organization"/>
    <property type="evidence" value="ECO:0007669"/>
    <property type="project" value="UniProtKB-KW"/>
</dbReference>
<dbReference type="SMART" id="SM00355">
    <property type="entry name" value="ZnF_C2H2"/>
    <property type="match status" value="2"/>
</dbReference>
<keyword evidence="2" id="KW-0805">Transcription regulation</keyword>
<protein>
    <submittedName>
        <fullName evidence="10">AT-rich interactive domain-containing protein 2</fullName>
    </submittedName>
</protein>
<dbReference type="CTD" id="36340462"/>
<dbReference type="STRING" id="6210.W6UFW8"/>
<dbReference type="PROSITE" id="PS51011">
    <property type="entry name" value="ARID"/>
    <property type="match status" value="1"/>
</dbReference>
<keyword evidence="11" id="KW-1185">Reference proteome</keyword>
<dbReference type="PANTHER" id="PTHR22970">
    <property type="entry name" value="AT-RICH INTERACTIVE DOMAIN-CONTAINING PROTEIN 2"/>
    <property type="match status" value="1"/>
</dbReference>
<sequence length="1441" mass="154272">MLSRHKSRVHVPVGSSSSLVLDISEEQFATELAKLRGVPRLNGHPVSLVRLYNEVTLRGGSKKVTSSSLWDEIAGAISLERDCVNIGQAVKNVFQNYLEPFERVHRSLDGQSGAEVSQVLEIDLANDSANLQVVENHLRHRWNLSTDLIESVEYRALLLALESGLPNELDYAINTILLISSQRNGFDLARCPQILPLMLSAVGIYSTGPCSYYLLKDAWRSQCNRDFHTFWRSVVLSKYGCQFLNPDVFYHEHLSKRPDKSFYSCPLTFRDTMTYHDVEGFRVQLVAMVLRNLVVTPSGNSVILSQEPDVLRFVCLCIYSSHTALRQLGLDTLAYLHFPVIGPLSDVLSHLLPDLLSSQDRVDTIRGLMIMRHLCESPVQSHQGNPGSMHNYLIEASTRNIDFLTQSLPRHVIGLILQLACLRDLHMLVLVLDALFALSAQGPALCDALLTERHRFVSTLVGFLTFEAQSLGSDGLIRIRVMQVPGPTSIATAAPTNTATASMSQSSSTRRIMEKPVAPTMAPPEPVKKAPNPTITSCLLLSPAPRPHAGCYAVPVPTTGVATSVAKPLPLPLPPTPATATAQESSVPLPNSVAKTTISVTPLMTAVEAVDSKPQSTTVVLTQVPPQQHATVPQTQVLPVVVTAPKPSVIPSSVTNGKQQLQQQAVERKTSSSPPSQQQQQPRGPLLSSSSTPSLPPSLINTLPKPYPEAPTDKREFAVFWLNKNYEVHPQSSFPRVQIYADYQKAHQAQFGSSSGGALSAGDFHAMIKMVFPPVDQVKVLVPNGNVEIHYNKLKHVDAPEPVEQTLGVQHMLGTCLASQNSEGKGLTHRTTAPASSKSNRKRSAVNLIEGPAAEATAGVKHVRLVEDAVKANGGGGGALTNTTFVNGANAHPIKLLATNTTTFVDSLIPVSSNGPIEFTPNGIHLQQPVIAASAIVLPSMDGKHVLNGFGSTGGGSGGGPAGGSMGMSATGATLIDSSQGVLQFRTLLPTTSNKVSSQCRASLVMQSTAPNATTPGVVTGTGGSGAGAEIAATPTLTCLGTFMTTSTVSGVTGGAQQVFVYSLAPNAQLSIAPTAATILPAVASALTTGPGPGTSPQPHHQPLLTTATAAAVPQQTRLTVPPTVFACRWAECQKSFPSVDRLFSHVYSAHFTPIRGQQEITCKWLGCKESGTRRSSLSLLDHLHEQHCATHPPGAPNKLLSTASTNSVTVESEGSLLTPLTTMKPSLSATRAAVADCEFRQALQADFMPTTSDAMREGPVTKHVRLTAALILHNLATYSSAARRQLRAYETLLCEMALSGTEASSTLIKCLALLSTSPSSEDGEAEKDLSLPPHNLRRLQDGLVVAMTTEPNRLVGSRQAVKPTDRYHTFVADVTKSVGFFTPVIFTANATAPLTSHQVNHDMFSESSSSPPSAVKYAHVRRMMPATIAEAQTYRRGQHD</sequence>
<dbReference type="Gene3D" id="1.10.10.10">
    <property type="entry name" value="Winged helix-like DNA-binding domain superfamily/Winged helix DNA-binding domain"/>
    <property type="match status" value="1"/>
</dbReference>
<dbReference type="InterPro" id="IPR036388">
    <property type="entry name" value="WH-like_DNA-bd_sf"/>
</dbReference>
<dbReference type="Pfam" id="PF01388">
    <property type="entry name" value="ARID"/>
    <property type="match status" value="1"/>
</dbReference>
<feature type="domain" description="ARID" evidence="8">
    <location>
        <begin position="14"/>
        <end position="106"/>
    </location>
</feature>
<evidence type="ECO:0000256" key="4">
    <source>
        <dbReference type="ARBA" id="ARBA00023242"/>
    </source>
</evidence>
<feature type="region of interest" description="Disordered" evidence="6">
    <location>
        <begin position="651"/>
        <end position="708"/>
    </location>
</feature>